<sequence length="314" mass="34239">MRLISSSYWIANLWTSPIKATPPPSSLHTQGLTAACNWLTVRPSTATRRCVRIRHLAHFRDQADHDLGYLTPLTATTAHPNQTLLEFDNILGEADLTSELFADLTIKFQIRSVEHCISQESESLMRRLSYAALLLLGTVVASNLLGALLYNSNAVQEWRYWWPLTGVVYVAQAYQNLSEKDFGGKSVPLLPFPIISVWANILAGLCGIGLVVGGAYDAFMPVWMMGPNVVTEAGIGQDSAVALMLLTAYSVLNCTTSARSFKDTDSGIHSWCSPHFPNSAQLLAQIALLSQLYILGDGSINAILADVFSALPVN</sequence>
<reference evidence="2" key="1">
    <citation type="submission" date="2022-02" db="EMBL/GenBank/DDBJ databases">
        <authorList>
            <person name="Giguere J D."/>
        </authorList>
    </citation>
    <scope>NUCLEOTIDE SEQUENCE</scope>
    <source>
        <strain evidence="2">CCAP 1055/1</strain>
    </source>
</reference>
<evidence type="ECO:0000313" key="2">
    <source>
        <dbReference type="EMBL" id="CAG9294753.1"/>
    </source>
</evidence>
<keyword evidence="1" id="KW-0472">Membrane</keyword>
<dbReference type="AlphaFoldDB" id="A0A8J9SK11"/>
<feature type="transmembrane region" description="Helical" evidence="1">
    <location>
        <begin position="189"/>
        <end position="213"/>
    </location>
</feature>
<proteinExistence type="predicted"/>
<keyword evidence="1" id="KW-0812">Transmembrane</keyword>
<name>A0A8J9SK11_PHATR</name>
<feature type="transmembrane region" description="Helical" evidence="1">
    <location>
        <begin position="128"/>
        <end position="148"/>
    </location>
</feature>
<dbReference type="EMBL" id="OU594950">
    <property type="protein sequence ID" value="CAG9294753.1"/>
    <property type="molecule type" value="Genomic_DNA"/>
</dbReference>
<evidence type="ECO:0000256" key="1">
    <source>
        <dbReference type="SAM" id="Phobius"/>
    </source>
</evidence>
<protein>
    <submittedName>
        <fullName evidence="2">Uncharacterized protein</fullName>
    </submittedName>
</protein>
<keyword evidence="1" id="KW-1133">Transmembrane helix</keyword>
<dbReference type="Proteomes" id="UP000836788">
    <property type="component" value="Chromosome 9"/>
</dbReference>
<gene>
    <name evidence="2" type="ORF">PTTT1_LOCUS55722</name>
</gene>
<accession>A0A8J9SK11</accession>
<organism evidence="2">
    <name type="scientific">Phaeodactylum tricornutum</name>
    <name type="common">Diatom</name>
    <dbReference type="NCBI Taxonomy" id="2850"/>
    <lineage>
        <taxon>Eukaryota</taxon>
        <taxon>Sar</taxon>
        <taxon>Stramenopiles</taxon>
        <taxon>Ochrophyta</taxon>
        <taxon>Bacillariophyta</taxon>
        <taxon>Bacillariophyceae</taxon>
        <taxon>Bacillariophycidae</taxon>
        <taxon>Naviculales</taxon>
        <taxon>Phaeodactylaceae</taxon>
        <taxon>Phaeodactylum</taxon>
    </lineage>
</organism>